<dbReference type="Gene3D" id="1.20.1730.10">
    <property type="entry name" value="Sodium/glucose cotransporter"/>
    <property type="match status" value="1"/>
</dbReference>
<gene>
    <name evidence="11" type="ORF">FHX40_2819</name>
</gene>
<keyword evidence="7 10" id="KW-1133">Transmembrane helix</keyword>
<evidence type="ECO:0000256" key="8">
    <source>
        <dbReference type="ARBA" id="ARBA00023136"/>
    </source>
</evidence>
<feature type="transmembrane region" description="Helical" evidence="10">
    <location>
        <begin position="387"/>
        <end position="411"/>
    </location>
</feature>
<keyword evidence="12" id="KW-1185">Reference proteome</keyword>
<proteinExistence type="inferred from homology"/>
<evidence type="ECO:0000313" key="11">
    <source>
        <dbReference type="EMBL" id="TQM76095.1"/>
    </source>
</evidence>
<evidence type="ECO:0000256" key="9">
    <source>
        <dbReference type="RuleBase" id="RU362091"/>
    </source>
</evidence>
<feature type="transmembrane region" description="Helical" evidence="10">
    <location>
        <begin position="117"/>
        <end position="138"/>
    </location>
</feature>
<feature type="transmembrane region" description="Helical" evidence="10">
    <location>
        <begin position="6"/>
        <end position="24"/>
    </location>
</feature>
<comment type="similarity">
    <text evidence="2 9">Belongs to the sodium:solute symporter (SSF) (TC 2.A.21) family.</text>
</comment>
<keyword evidence="5 10" id="KW-0812">Transmembrane</keyword>
<feature type="transmembrane region" description="Helical" evidence="10">
    <location>
        <begin position="75"/>
        <end position="97"/>
    </location>
</feature>
<organism evidence="11 12">
    <name type="scientific">Thermopolyspora flexuosa</name>
    <dbReference type="NCBI Taxonomy" id="103836"/>
    <lineage>
        <taxon>Bacteria</taxon>
        <taxon>Bacillati</taxon>
        <taxon>Actinomycetota</taxon>
        <taxon>Actinomycetes</taxon>
        <taxon>Streptosporangiales</taxon>
        <taxon>Streptosporangiaceae</taxon>
        <taxon>Thermopolyspora</taxon>
    </lineage>
</organism>
<dbReference type="InterPro" id="IPR001734">
    <property type="entry name" value="Na/solute_symporter"/>
</dbReference>
<evidence type="ECO:0000256" key="10">
    <source>
        <dbReference type="SAM" id="Phobius"/>
    </source>
</evidence>
<reference evidence="11 12" key="1">
    <citation type="submission" date="2019-06" db="EMBL/GenBank/DDBJ databases">
        <title>Sequencing the genomes of 1000 actinobacteria strains.</title>
        <authorList>
            <person name="Klenk H.-P."/>
        </authorList>
    </citation>
    <scope>NUCLEOTIDE SEQUENCE [LARGE SCALE GENOMIC DNA]</scope>
    <source>
        <strain evidence="11 12">DSM 43186</strain>
    </source>
</reference>
<evidence type="ECO:0000256" key="3">
    <source>
        <dbReference type="ARBA" id="ARBA00022448"/>
    </source>
</evidence>
<evidence type="ECO:0000256" key="6">
    <source>
        <dbReference type="ARBA" id="ARBA00022847"/>
    </source>
</evidence>
<keyword evidence="3" id="KW-0813">Transport</keyword>
<feature type="transmembrane region" description="Helical" evidence="10">
    <location>
        <begin position="144"/>
        <end position="169"/>
    </location>
</feature>
<protein>
    <submittedName>
        <fullName evidence="11">Na+(H+)/acetate symporter ActP</fullName>
    </submittedName>
</protein>
<dbReference type="InterPro" id="IPR038377">
    <property type="entry name" value="Na/Glc_symporter_sf"/>
</dbReference>
<dbReference type="PANTHER" id="PTHR48086:SF6">
    <property type="entry name" value="CATION_ACETATE SYMPORTER ACTP"/>
    <property type="match status" value="1"/>
</dbReference>
<dbReference type="RefSeq" id="WP_142260020.1">
    <property type="nucleotide sequence ID" value="NZ_BMPV01000001.1"/>
</dbReference>
<feature type="transmembrane region" description="Helical" evidence="10">
    <location>
        <begin position="274"/>
        <end position="299"/>
    </location>
</feature>
<comment type="subcellular location">
    <subcellularLocation>
        <location evidence="1">Cell membrane</location>
        <topology evidence="1">Multi-pass membrane protein</topology>
    </subcellularLocation>
</comment>
<dbReference type="PANTHER" id="PTHR48086">
    <property type="entry name" value="SODIUM/PROLINE SYMPORTER-RELATED"/>
    <property type="match status" value="1"/>
</dbReference>
<name>A0A543IZU1_9ACTN</name>
<evidence type="ECO:0000256" key="1">
    <source>
        <dbReference type="ARBA" id="ARBA00004651"/>
    </source>
</evidence>
<evidence type="ECO:0000256" key="5">
    <source>
        <dbReference type="ARBA" id="ARBA00022692"/>
    </source>
</evidence>
<feature type="transmembrane region" description="Helical" evidence="10">
    <location>
        <begin position="450"/>
        <end position="469"/>
    </location>
</feature>
<feature type="transmembrane region" description="Helical" evidence="10">
    <location>
        <begin position="45"/>
        <end position="69"/>
    </location>
</feature>
<evidence type="ECO:0000256" key="7">
    <source>
        <dbReference type="ARBA" id="ARBA00022989"/>
    </source>
</evidence>
<dbReference type="GO" id="GO:0015123">
    <property type="term" value="F:acetate transmembrane transporter activity"/>
    <property type="evidence" value="ECO:0007669"/>
    <property type="project" value="TreeGrafter"/>
</dbReference>
<comment type="caution">
    <text evidence="11">The sequence shown here is derived from an EMBL/GenBank/DDBJ whole genome shotgun (WGS) entry which is preliminary data.</text>
</comment>
<keyword evidence="4" id="KW-1003">Cell membrane</keyword>
<dbReference type="AlphaFoldDB" id="A0A543IZU1"/>
<keyword evidence="8 10" id="KW-0472">Membrane</keyword>
<evidence type="ECO:0000256" key="4">
    <source>
        <dbReference type="ARBA" id="ARBA00022475"/>
    </source>
</evidence>
<dbReference type="GO" id="GO:0015293">
    <property type="term" value="F:symporter activity"/>
    <property type="evidence" value="ECO:0007669"/>
    <property type="project" value="UniProtKB-KW"/>
</dbReference>
<dbReference type="GO" id="GO:0006847">
    <property type="term" value="P:plasma membrane acetate transport"/>
    <property type="evidence" value="ECO:0007669"/>
    <property type="project" value="TreeGrafter"/>
</dbReference>
<dbReference type="PROSITE" id="PS50283">
    <property type="entry name" value="NA_SOLUT_SYMP_3"/>
    <property type="match status" value="1"/>
</dbReference>
<dbReference type="GO" id="GO:0005886">
    <property type="term" value="C:plasma membrane"/>
    <property type="evidence" value="ECO:0007669"/>
    <property type="project" value="UniProtKB-SubCell"/>
</dbReference>
<feature type="transmembrane region" description="Helical" evidence="10">
    <location>
        <begin position="240"/>
        <end position="262"/>
    </location>
</feature>
<dbReference type="EMBL" id="VFPQ01000001">
    <property type="protein sequence ID" value="TQM76095.1"/>
    <property type="molecule type" value="Genomic_DNA"/>
</dbReference>
<feature type="transmembrane region" description="Helical" evidence="10">
    <location>
        <begin position="418"/>
        <end position="438"/>
    </location>
</feature>
<feature type="transmembrane region" description="Helical" evidence="10">
    <location>
        <begin position="361"/>
        <end position="381"/>
    </location>
</feature>
<keyword evidence="6" id="KW-0769">Symport</keyword>
<evidence type="ECO:0000313" key="12">
    <source>
        <dbReference type="Proteomes" id="UP000319213"/>
    </source>
</evidence>
<accession>A0A543IZU1</accession>
<dbReference type="Proteomes" id="UP000319213">
    <property type="component" value="Unassembled WGS sequence"/>
</dbReference>
<feature type="transmembrane region" description="Helical" evidence="10">
    <location>
        <begin position="323"/>
        <end position="349"/>
    </location>
</feature>
<evidence type="ECO:0000256" key="2">
    <source>
        <dbReference type="ARBA" id="ARBA00006434"/>
    </source>
</evidence>
<dbReference type="OrthoDB" id="3506904at2"/>
<dbReference type="InterPro" id="IPR050277">
    <property type="entry name" value="Sodium:Solute_Symporter"/>
</dbReference>
<feature type="transmembrane region" description="Helical" evidence="10">
    <location>
        <begin position="181"/>
        <end position="202"/>
    </location>
</feature>
<dbReference type="Pfam" id="PF00474">
    <property type="entry name" value="SSF"/>
    <property type="match status" value="1"/>
</dbReference>
<sequence>MTAVVTSVLGVAVLLLVSAIAGVPPSRRYVTKSDFYTAARAVAPWWNASAVGAGFTSAAAFLGLAGLIAGHGAPLLWYPVGVVVGYVVLLTLVVAPLRRSGAYTLCDFARWRLGSAAAGRVVTGVVLLIGVVYLMAQIHAGGAVLNVLCGVPPWVGGCALAVVVAVVAIAGSTTNVQAVQFWVMLAVLGAGALALAVAWLTGLAAPPVADLPAAFASPYGPGEARGALGPAAGDLSPPGVLAVVLASALGTMGLPHVTVRFYANPDGWSARRTVVAVLGMLGLFYLLPPVYGVLGGLYAPGAPADRMMLLLPLRMLPGVPGEVLTGLLATGAFAAFLATSCGVVVTVGGTISSRVLGGGVGGLRVTVAGLLAVALALLRLVPHANSLALVLLGLTIAAATLCPLLVLGIWWRGLSTTGAVAGMLAGGGAVAVLAGLAACAPEAVGAAGRYPALVAVPVAFAVMLAVSAATPRRVPPGEAEMMARMHLPERLAHHLLDRSSRGTDHSPD</sequence>